<dbReference type="SUPFAM" id="SSF158446">
    <property type="entry name" value="IVS-encoded protein-like"/>
    <property type="match status" value="1"/>
</dbReference>
<dbReference type="AlphaFoldDB" id="A0A1I7AY78"/>
<reference evidence="1 2" key="1">
    <citation type="submission" date="2016-10" db="EMBL/GenBank/DDBJ databases">
        <authorList>
            <person name="de Groot N.N."/>
        </authorList>
    </citation>
    <scope>NUCLEOTIDE SEQUENCE [LARGE SCALE GENOMIC DNA]</scope>
    <source>
        <strain evidence="1 2">CGMCC 1.7005</strain>
    </source>
</reference>
<dbReference type="EMBL" id="FPAS01000004">
    <property type="protein sequence ID" value="SFT79865.1"/>
    <property type="molecule type" value="Genomic_DNA"/>
</dbReference>
<protein>
    <submittedName>
        <fullName evidence="1">Four helix bundle protein</fullName>
    </submittedName>
</protein>
<keyword evidence="2" id="KW-1185">Reference proteome</keyword>
<accession>A0A1I7AY78</accession>
<organism evidence="1 2">
    <name type="scientific">Lishizhenia tianjinensis</name>
    <dbReference type="NCBI Taxonomy" id="477690"/>
    <lineage>
        <taxon>Bacteria</taxon>
        <taxon>Pseudomonadati</taxon>
        <taxon>Bacteroidota</taxon>
        <taxon>Flavobacteriia</taxon>
        <taxon>Flavobacteriales</taxon>
        <taxon>Crocinitomicaceae</taxon>
        <taxon>Lishizhenia</taxon>
    </lineage>
</organism>
<evidence type="ECO:0000313" key="1">
    <source>
        <dbReference type="EMBL" id="SFT79865.1"/>
    </source>
</evidence>
<dbReference type="STRING" id="477690.SAMN05216474_2391"/>
<dbReference type="InterPro" id="IPR036583">
    <property type="entry name" value="23S_rRNA_IVS_sf"/>
</dbReference>
<dbReference type="Proteomes" id="UP000236454">
    <property type="component" value="Unassembled WGS sequence"/>
</dbReference>
<evidence type="ECO:0000313" key="2">
    <source>
        <dbReference type="Proteomes" id="UP000236454"/>
    </source>
</evidence>
<dbReference type="NCBIfam" id="TIGR02436">
    <property type="entry name" value="four helix bundle protein"/>
    <property type="match status" value="1"/>
</dbReference>
<name>A0A1I7AY78_9FLAO</name>
<dbReference type="Pfam" id="PF05635">
    <property type="entry name" value="23S_rRNA_IVP"/>
    <property type="match status" value="1"/>
</dbReference>
<sequence>MQTSGIKDDAGLYDQLNRASGSIMDNIAEGFGRMGNKEFILFLSYAQGSLYESKSQVYRAKDRNYIGEELLNELISNLEDVSKQITGFIKYLKGAEIRGNKY</sequence>
<dbReference type="CDD" id="cd16377">
    <property type="entry name" value="23S_rRNA_IVP_like"/>
    <property type="match status" value="1"/>
</dbReference>
<dbReference type="PANTHER" id="PTHR38471">
    <property type="entry name" value="FOUR HELIX BUNDLE PROTEIN"/>
    <property type="match status" value="1"/>
</dbReference>
<gene>
    <name evidence="1" type="ORF">SAMN05216474_2391</name>
</gene>
<proteinExistence type="predicted"/>
<dbReference type="PANTHER" id="PTHR38471:SF2">
    <property type="entry name" value="FOUR HELIX BUNDLE PROTEIN"/>
    <property type="match status" value="1"/>
</dbReference>
<dbReference type="Gene3D" id="1.20.1440.60">
    <property type="entry name" value="23S rRNA-intervening sequence"/>
    <property type="match status" value="1"/>
</dbReference>
<dbReference type="InterPro" id="IPR012657">
    <property type="entry name" value="23S_rRNA-intervening_sequence"/>
</dbReference>